<proteinExistence type="predicted"/>
<dbReference type="EMBL" id="ML213503">
    <property type="protein sequence ID" value="TFK56743.1"/>
    <property type="molecule type" value="Genomic_DNA"/>
</dbReference>
<keyword evidence="2" id="KW-1185">Reference proteome</keyword>
<dbReference type="Proteomes" id="UP000305948">
    <property type="component" value="Unassembled WGS sequence"/>
</dbReference>
<evidence type="ECO:0000313" key="1">
    <source>
        <dbReference type="EMBL" id="TFK56743.1"/>
    </source>
</evidence>
<accession>A0A5C3NH95</accession>
<dbReference type="AlphaFoldDB" id="A0A5C3NH95"/>
<organism evidence="1 2">
    <name type="scientific">Heliocybe sulcata</name>
    <dbReference type="NCBI Taxonomy" id="5364"/>
    <lineage>
        <taxon>Eukaryota</taxon>
        <taxon>Fungi</taxon>
        <taxon>Dikarya</taxon>
        <taxon>Basidiomycota</taxon>
        <taxon>Agaricomycotina</taxon>
        <taxon>Agaricomycetes</taxon>
        <taxon>Gloeophyllales</taxon>
        <taxon>Gloeophyllaceae</taxon>
        <taxon>Heliocybe</taxon>
    </lineage>
</organism>
<evidence type="ECO:0000313" key="2">
    <source>
        <dbReference type="Proteomes" id="UP000305948"/>
    </source>
</evidence>
<protein>
    <submittedName>
        <fullName evidence="1">Uncharacterized protein</fullName>
    </submittedName>
</protein>
<name>A0A5C3NH95_9AGAM</name>
<sequence length="85" mass="9315">MFKRTAACITHRGLLIAALVTPEISSHSKFYQRTVRLQRPPAASLTELSANLPKPVIQVIAADAEYSQRGAARTTDRTNLIEPAL</sequence>
<reference evidence="1 2" key="1">
    <citation type="journal article" date="2019" name="Nat. Ecol. Evol.">
        <title>Megaphylogeny resolves global patterns of mushroom evolution.</title>
        <authorList>
            <person name="Varga T."/>
            <person name="Krizsan K."/>
            <person name="Foldi C."/>
            <person name="Dima B."/>
            <person name="Sanchez-Garcia M."/>
            <person name="Sanchez-Ramirez S."/>
            <person name="Szollosi G.J."/>
            <person name="Szarkandi J.G."/>
            <person name="Papp V."/>
            <person name="Albert L."/>
            <person name="Andreopoulos W."/>
            <person name="Angelini C."/>
            <person name="Antonin V."/>
            <person name="Barry K.W."/>
            <person name="Bougher N.L."/>
            <person name="Buchanan P."/>
            <person name="Buyck B."/>
            <person name="Bense V."/>
            <person name="Catcheside P."/>
            <person name="Chovatia M."/>
            <person name="Cooper J."/>
            <person name="Damon W."/>
            <person name="Desjardin D."/>
            <person name="Finy P."/>
            <person name="Geml J."/>
            <person name="Haridas S."/>
            <person name="Hughes K."/>
            <person name="Justo A."/>
            <person name="Karasinski D."/>
            <person name="Kautmanova I."/>
            <person name="Kiss B."/>
            <person name="Kocsube S."/>
            <person name="Kotiranta H."/>
            <person name="LaButti K.M."/>
            <person name="Lechner B.E."/>
            <person name="Liimatainen K."/>
            <person name="Lipzen A."/>
            <person name="Lukacs Z."/>
            <person name="Mihaltcheva S."/>
            <person name="Morgado L.N."/>
            <person name="Niskanen T."/>
            <person name="Noordeloos M.E."/>
            <person name="Ohm R.A."/>
            <person name="Ortiz-Santana B."/>
            <person name="Ovrebo C."/>
            <person name="Racz N."/>
            <person name="Riley R."/>
            <person name="Savchenko A."/>
            <person name="Shiryaev A."/>
            <person name="Soop K."/>
            <person name="Spirin V."/>
            <person name="Szebenyi C."/>
            <person name="Tomsovsky M."/>
            <person name="Tulloss R.E."/>
            <person name="Uehling J."/>
            <person name="Grigoriev I.V."/>
            <person name="Vagvolgyi C."/>
            <person name="Papp T."/>
            <person name="Martin F.M."/>
            <person name="Miettinen O."/>
            <person name="Hibbett D.S."/>
            <person name="Nagy L.G."/>
        </authorList>
    </citation>
    <scope>NUCLEOTIDE SEQUENCE [LARGE SCALE GENOMIC DNA]</scope>
    <source>
        <strain evidence="1 2">OMC1185</strain>
    </source>
</reference>
<gene>
    <name evidence="1" type="ORF">OE88DRAFT_1650189</name>
</gene>